<feature type="transmembrane region" description="Helical" evidence="6">
    <location>
        <begin position="6"/>
        <end position="22"/>
    </location>
</feature>
<feature type="transmembrane region" description="Helical" evidence="6">
    <location>
        <begin position="34"/>
        <end position="52"/>
    </location>
</feature>
<feature type="domain" description="Prepilin type IV endopeptidase peptidase" evidence="7">
    <location>
        <begin position="12"/>
        <end position="125"/>
    </location>
</feature>
<dbReference type="Pfam" id="PF01478">
    <property type="entry name" value="Peptidase_A24"/>
    <property type="match status" value="1"/>
</dbReference>
<dbReference type="InterPro" id="IPR009655">
    <property type="entry name" value="Preflagellin_peptidase_C"/>
</dbReference>
<name>A0A497F138_9CREN</name>
<organism evidence="9 10">
    <name type="scientific">Thermoproteota archaeon</name>
    <dbReference type="NCBI Taxonomy" id="2056631"/>
    <lineage>
        <taxon>Archaea</taxon>
        <taxon>Thermoproteota</taxon>
    </lineage>
</organism>
<dbReference type="PANTHER" id="PTHR36506:SF1">
    <property type="entry name" value="PREFLAGELLIN PEPTIDASE"/>
    <property type="match status" value="1"/>
</dbReference>
<feature type="transmembrane region" description="Helical" evidence="6">
    <location>
        <begin position="224"/>
        <end position="251"/>
    </location>
</feature>
<evidence type="ECO:0000256" key="3">
    <source>
        <dbReference type="ARBA" id="ARBA00022692"/>
    </source>
</evidence>
<comment type="subcellular location">
    <subcellularLocation>
        <location evidence="1">Cell membrane</location>
        <topology evidence="1">Multi-pass membrane protein</topology>
    </subcellularLocation>
</comment>
<evidence type="ECO:0000256" key="1">
    <source>
        <dbReference type="ARBA" id="ARBA00004651"/>
    </source>
</evidence>
<evidence type="ECO:0000313" key="9">
    <source>
        <dbReference type="EMBL" id="RLE53195.1"/>
    </source>
</evidence>
<evidence type="ECO:0008006" key="11">
    <source>
        <dbReference type="Google" id="ProtNLM"/>
    </source>
</evidence>
<dbReference type="Pfam" id="PF06847">
    <property type="entry name" value="Arc_PepC_II"/>
    <property type="match status" value="1"/>
</dbReference>
<evidence type="ECO:0000256" key="6">
    <source>
        <dbReference type="SAM" id="Phobius"/>
    </source>
</evidence>
<evidence type="ECO:0000259" key="8">
    <source>
        <dbReference type="Pfam" id="PF06847"/>
    </source>
</evidence>
<dbReference type="Gene3D" id="6.10.250.3240">
    <property type="match status" value="1"/>
</dbReference>
<feature type="transmembrane region" description="Helical" evidence="6">
    <location>
        <begin position="58"/>
        <end position="82"/>
    </location>
</feature>
<evidence type="ECO:0000256" key="5">
    <source>
        <dbReference type="ARBA" id="ARBA00023136"/>
    </source>
</evidence>
<dbReference type="PANTHER" id="PTHR36506">
    <property type="entry name" value="PREFLAGELLIN PEPTIDASE"/>
    <property type="match status" value="1"/>
</dbReference>
<accession>A0A497F138</accession>
<evidence type="ECO:0000259" key="7">
    <source>
        <dbReference type="Pfam" id="PF01478"/>
    </source>
</evidence>
<keyword evidence="4 6" id="KW-1133">Transmembrane helix</keyword>
<evidence type="ECO:0000256" key="2">
    <source>
        <dbReference type="ARBA" id="ARBA00022475"/>
    </source>
</evidence>
<dbReference type="AlphaFoldDB" id="A0A497F138"/>
<protein>
    <recommendedName>
        <fullName evidence="11">A24 family peptidase</fullName>
    </recommendedName>
</protein>
<feature type="domain" description="Preflagellin peptidase C-terminal" evidence="8">
    <location>
        <begin position="160"/>
        <end position="243"/>
    </location>
</feature>
<gene>
    <name evidence="9" type="ORF">DRJ33_01655</name>
</gene>
<reference evidence="9 10" key="1">
    <citation type="submission" date="2018-06" db="EMBL/GenBank/DDBJ databases">
        <title>Extensive metabolic versatility and redundancy in microbially diverse, dynamic hydrothermal sediments.</title>
        <authorList>
            <person name="Dombrowski N."/>
            <person name="Teske A."/>
            <person name="Baker B.J."/>
        </authorList>
    </citation>
    <scope>NUCLEOTIDE SEQUENCE [LARGE SCALE GENOMIC DNA]</scope>
    <source>
        <strain evidence="9">B34_G17</strain>
    </source>
</reference>
<keyword evidence="5 6" id="KW-0472">Membrane</keyword>
<feature type="transmembrane region" description="Helical" evidence="6">
    <location>
        <begin position="114"/>
        <end position="136"/>
    </location>
</feature>
<evidence type="ECO:0000256" key="4">
    <source>
        <dbReference type="ARBA" id="ARBA00022989"/>
    </source>
</evidence>
<sequence>MNQLIDIARLLTLGIMLFLASIQDFKTREVDDKIWLVSLPIGIALTFTDIALNFNIHLVYLTMLSIVFSSALALAIYYFGLFGGADAKALICIAFIAPYPPSVVNPSIRLLNPIFPLAIFGNSVVLSVALIVAIAFRNLAWKIKHQAPLFEGFDEPIIKKAFALLLGYKVATSKLKDTPHVRIMEVLHEGNARKFKFFTKVEDYDLLKPSSDIKFEWVWVTPAIPLLVFFLAGFICCILVGDLVMITVSFFL</sequence>
<dbReference type="GO" id="GO:0005886">
    <property type="term" value="C:plasma membrane"/>
    <property type="evidence" value="ECO:0007669"/>
    <property type="project" value="UniProtKB-SubCell"/>
</dbReference>
<dbReference type="EMBL" id="QMQX01000018">
    <property type="protein sequence ID" value="RLE53195.1"/>
    <property type="molecule type" value="Genomic_DNA"/>
</dbReference>
<evidence type="ECO:0000313" key="10">
    <source>
        <dbReference type="Proteomes" id="UP000272051"/>
    </source>
</evidence>
<comment type="caution">
    <text evidence="9">The sequence shown here is derived from an EMBL/GenBank/DDBJ whole genome shotgun (WGS) entry which is preliminary data.</text>
</comment>
<dbReference type="Proteomes" id="UP000272051">
    <property type="component" value="Unassembled WGS sequence"/>
</dbReference>
<dbReference type="InterPro" id="IPR052218">
    <property type="entry name" value="Preflagellin_Peptidase"/>
</dbReference>
<keyword evidence="3 6" id="KW-0812">Transmembrane</keyword>
<dbReference type="GO" id="GO:0004190">
    <property type="term" value="F:aspartic-type endopeptidase activity"/>
    <property type="evidence" value="ECO:0007669"/>
    <property type="project" value="InterPro"/>
</dbReference>
<dbReference type="InterPro" id="IPR000045">
    <property type="entry name" value="Prepilin_IV_endopep_pep"/>
</dbReference>
<proteinExistence type="predicted"/>
<dbReference type="Gene3D" id="1.20.120.1220">
    <property type="match status" value="1"/>
</dbReference>
<keyword evidence="2" id="KW-1003">Cell membrane</keyword>